<dbReference type="Gene3D" id="3.40.1350.10">
    <property type="match status" value="1"/>
</dbReference>
<organism evidence="4 5">
    <name type="scientific">Nocardiopsis akebiae</name>
    <dbReference type="NCBI Taxonomy" id="2831968"/>
    <lineage>
        <taxon>Bacteria</taxon>
        <taxon>Bacillati</taxon>
        <taxon>Actinomycetota</taxon>
        <taxon>Actinomycetes</taxon>
        <taxon>Streptosporangiales</taxon>
        <taxon>Nocardiopsidaceae</taxon>
        <taxon>Nocardiopsis</taxon>
    </lineage>
</organism>
<evidence type="ECO:0000259" key="3">
    <source>
        <dbReference type="Pfam" id="PF04471"/>
    </source>
</evidence>
<gene>
    <name evidence="4" type="ORF">KGD83_11855</name>
</gene>
<keyword evidence="2" id="KW-1133">Transmembrane helix</keyword>
<dbReference type="InterPro" id="IPR052906">
    <property type="entry name" value="Type_IV_Methyl-Rstrct_Enzyme"/>
</dbReference>
<accession>A0ABX8CCH8</accession>
<protein>
    <submittedName>
        <fullName evidence="4">Restriction endonuclease</fullName>
    </submittedName>
</protein>
<sequence>MTDISPDEAAEDRTYPDRTHPGGGRTGPREWRFVWRHRYALVLALVVALMVGAWVAQSSARPLLWAVAALGVAALLWWCRMRLRLAREKWRVARVDLSEVDRMTGVEFEEHVAGLMRTHGYTAVTVVGGADDGGVDVLGRAPDGQAVVVQCKRWNSPVPPNEVRAFLGVLATSYEGYRGVFVASNGFTEAAAREGEGYMTLVDRERLARWMGGSGAPEPPPA</sequence>
<evidence type="ECO:0000256" key="2">
    <source>
        <dbReference type="SAM" id="Phobius"/>
    </source>
</evidence>
<dbReference type="RefSeq" id="WP_212643811.1">
    <property type="nucleotide sequence ID" value="NZ_CP074132.1"/>
</dbReference>
<proteinExistence type="predicted"/>
<keyword evidence="4" id="KW-0255">Endonuclease</keyword>
<feature type="compositionally biased region" description="Acidic residues" evidence="1">
    <location>
        <begin position="1"/>
        <end position="10"/>
    </location>
</feature>
<evidence type="ECO:0000256" key="1">
    <source>
        <dbReference type="SAM" id="MobiDB-lite"/>
    </source>
</evidence>
<dbReference type="InterPro" id="IPR011335">
    <property type="entry name" value="Restrct_endonuc-II-like"/>
</dbReference>
<keyword evidence="2" id="KW-0812">Transmembrane</keyword>
<feature type="transmembrane region" description="Helical" evidence="2">
    <location>
        <begin position="39"/>
        <end position="56"/>
    </location>
</feature>
<dbReference type="PANTHER" id="PTHR30015">
    <property type="entry name" value="MRR RESTRICTION SYSTEM PROTEIN"/>
    <property type="match status" value="1"/>
</dbReference>
<evidence type="ECO:0000313" key="4">
    <source>
        <dbReference type="EMBL" id="QUX31117.1"/>
    </source>
</evidence>
<dbReference type="GO" id="GO:0004519">
    <property type="term" value="F:endonuclease activity"/>
    <property type="evidence" value="ECO:0007669"/>
    <property type="project" value="UniProtKB-KW"/>
</dbReference>
<dbReference type="InterPro" id="IPR011856">
    <property type="entry name" value="tRNA_endonuc-like_dom_sf"/>
</dbReference>
<feature type="region of interest" description="Disordered" evidence="1">
    <location>
        <begin position="1"/>
        <end position="25"/>
    </location>
</feature>
<dbReference type="Pfam" id="PF04471">
    <property type="entry name" value="Mrr_cat"/>
    <property type="match status" value="1"/>
</dbReference>
<dbReference type="EMBL" id="CP074132">
    <property type="protein sequence ID" value="QUX31117.1"/>
    <property type="molecule type" value="Genomic_DNA"/>
</dbReference>
<evidence type="ECO:0000313" key="5">
    <source>
        <dbReference type="Proteomes" id="UP000678016"/>
    </source>
</evidence>
<keyword evidence="2" id="KW-0472">Membrane</keyword>
<dbReference type="SUPFAM" id="SSF52980">
    <property type="entry name" value="Restriction endonuclease-like"/>
    <property type="match status" value="1"/>
</dbReference>
<reference evidence="5" key="1">
    <citation type="submission" date="2021-05" db="EMBL/GenBank/DDBJ databases">
        <title>Direct Submission.</title>
        <authorList>
            <person name="Li K."/>
            <person name="Gao J."/>
        </authorList>
    </citation>
    <scope>NUCLEOTIDE SEQUENCE [LARGE SCALE GENOMIC DNA]</scope>
    <source>
        <strain evidence="5">HDS12</strain>
    </source>
</reference>
<dbReference type="Proteomes" id="UP000678016">
    <property type="component" value="Chromosome"/>
</dbReference>
<feature type="domain" description="Restriction endonuclease type IV Mrr" evidence="3">
    <location>
        <begin position="101"/>
        <end position="211"/>
    </location>
</feature>
<name>A0ABX8CCH8_9ACTN</name>
<dbReference type="InterPro" id="IPR007560">
    <property type="entry name" value="Restrct_endonuc_IV_Mrr"/>
</dbReference>
<dbReference type="PANTHER" id="PTHR30015:SF6">
    <property type="entry name" value="SLL1429 PROTEIN"/>
    <property type="match status" value="1"/>
</dbReference>
<keyword evidence="4" id="KW-0378">Hydrolase</keyword>
<feature type="transmembrane region" description="Helical" evidence="2">
    <location>
        <begin position="62"/>
        <end position="79"/>
    </location>
</feature>
<keyword evidence="5" id="KW-1185">Reference proteome</keyword>
<feature type="compositionally biased region" description="Basic and acidic residues" evidence="1">
    <location>
        <begin position="11"/>
        <end position="20"/>
    </location>
</feature>
<keyword evidence="4" id="KW-0540">Nuclease</keyword>